<evidence type="ECO:0000313" key="3">
    <source>
        <dbReference type="Proteomes" id="UP000198287"/>
    </source>
</evidence>
<reference evidence="2 3" key="1">
    <citation type="submission" date="2015-12" db="EMBL/GenBank/DDBJ databases">
        <title>The genome of Folsomia candida.</title>
        <authorList>
            <person name="Faddeeva A."/>
            <person name="Derks M.F."/>
            <person name="Anvar Y."/>
            <person name="Smit S."/>
            <person name="Van Straalen N."/>
            <person name="Roelofs D."/>
        </authorList>
    </citation>
    <scope>NUCLEOTIDE SEQUENCE [LARGE SCALE GENOMIC DNA]</scope>
    <source>
        <strain evidence="2 3">VU population</strain>
        <tissue evidence="2">Whole body</tissue>
    </source>
</reference>
<keyword evidence="2" id="KW-0808">Transferase</keyword>
<evidence type="ECO:0000313" key="2">
    <source>
        <dbReference type="EMBL" id="OXA60536.1"/>
    </source>
</evidence>
<keyword evidence="2" id="KW-0418">Kinase</keyword>
<dbReference type="Proteomes" id="UP000198287">
    <property type="component" value="Unassembled WGS sequence"/>
</dbReference>
<evidence type="ECO:0000256" key="1">
    <source>
        <dbReference type="SAM" id="MobiDB-lite"/>
    </source>
</evidence>
<feature type="region of interest" description="Disordered" evidence="1">
    <location>
        <begin position="379"/>
        <end position="416"/>
    </location>
</feature>
<feature type="region of interest" description="Disordered" evidence="1">
    <location>
        <begin position="61"/>
        <end position="129"/>
    </location>
</feature>
<organism evidence="2 3">
    <name type="scientific">Folsomia candida</name>
    <name type="common">Springtail</name>
    <dbReference type="NCBI Taxonomy" id="158441"/>
    <lineage>
        <taxon>Eukaryota</taxon>
        <taxon>Metazoa</taxon>
        <taxon>Ecdysozoa</taxon>
        <taxon>Arthropoda</taxon>
        <taxon>Hexapoda</taxon>
        <taxon>Collembola</taxon>
        <taxon>Entomobryomorpha</taxon>
        <taxon>Isotomoidea</taxon>
        <taxon>Isotomidae</taxon>
        <taxon>Proisotominae</taxon>
        <taxon>Folsomia</taxon>
    </lineage>
</organism>
<gene>
    <name evidence="2" type="ORF">Fcan01_06200</name>
</gene>
<protein>
    <submittedName>
        <fullName evidence="2">Phosphoenolpyruvate carboxykinase [ATP]</fullName>
    </submittedName>
</protein>
<dbReference type="EMBL" id="LNIX01000002">
    <property type="protein sequence ID" value="OXA60536.1"/>
    <property type="molecule type" value="Genomic_DNA"/>
</dbReference>
<keyword evidence="2" id="KW-0670">Pyruvate</keyword>
<name>A0A226EVB1_FOLCA</name>
<proteinExistence type="predicted"/>
<dbReference type="AlphaFoldDB" id="A0A226EVB1"/>
<comment type="caution">
    <text evidence="2">The sequence shown here is derived from an EMBL/GenBank/DDBJ whole genome shotgun (WGS) entry which is preliminary data.</text>
</comment>
<dbReference type="GO" id="GO:0016301">
    <property type="term" value="F:kinase activity"/>
    <property type="evidence" value="ECO:0007669"/>
    <property type="project" value="UniProtKB-KW"/>
</dbReference>
<feature type="compositionally biased region" description="Low complexity" evidence="1">
    <location>
        <begin position="73"/>
        <end position="87"/>
    </location>
</feature>
<sequence length="416" mass="45824">MEYTDKVKGLIELIDNLDNYELSQIVEVVGKKLTTRLSKGFDVAKKRKPIEIASSSVDSTAKKVKLGGESKGEMTSSESSASTLPSSFYVTSPLPSPKVRHEEPGSESSDSDITENFKTRQGKGPVMEGSSFTCSNIEEGIYIMTCGNPDCPKFNTVIYIGQSGGGNKAHLKVRMLDHAHAGNPTGVDSHYSGACSGLMRFLYVKEIKDMKKRLKKETAYMHRFGTVLPSIGYNIAQSSPFPKKQIIGSGSLLPYIFTGFGGGRPKIRDLNWQVLAAKCILEQPDRQATPAQIANYVDDNYPGYATKFKDMGKLFRSYLPIACKEPEEKGALPPTSSNYSNWFTKDVSGGLYQLKDLPEINKALDDFKDVLARYEKKVTSEVIPSPQPLPFSSSSRLTRGSRKDYSESDSFADESD</sequence>
<keyword evidence="3" id="KW-1185">Reference proteome</keyword>
<accession>A0A226EVB1</accession>